<dbReference type="EMBL" id="LVYI01000001">
    <property type="protein sequence ID" value="OAP64902.1"/>
    <property type="molecule type" value="Genomic_DNA"/>
</dbReference>
<dbReference type="InterPro" id="IPR050266">
    <property type="entry name" value="AB_hydrolase_sf"/>
</dbReference>
<dbReference type="OrthoDB" id="19657at2759"/>
<dbReference type="AlphaFoldDB" id="A0A178ZYV3"/>
<dbReference type="GO" id="GO:0046464">
    <property type="term" value="P:acylglycerol catabolic process"/>
    <property type="evidence" value="ECO:0007669"/>
    <property type="project" value="TreeGrafter"/>
</dbReference>
<name>A0A178ZYV3_9EURO</name>
<dbReference type="InterPro" id="IPR000639">
    <property type="entry name" value="Epox_hydrolase-like"/>
</dbReference>
<gene>
    <name evidence="2" type="ORF">AYL99_00874</name>
</gene>
<sequence>MPNTKTVHVPHLGGIDAAYQMPHPYDASKPTLILVNSFTTSSELYRQQYANKALTDKMNLVAIELLGHGQTRTKSENFTYWDTAIMNIQVMEALGIKKAFVLGTSQGGWITVRMALLAPDKIQGIIPLGTSLDYESERTRKLGCWDGVAACTGPIDQWTSKTPTPDFQPDIAYCDFLIDIGFGKGCSQEVRDFWRKTIQANYQGDDGRRRARMAAINLRERDGLHGRLFDVKCPVMWLHGTDDVVYSVANAEQEIKLFTNAPSAELVVVPGGAHFLSASHPKEVDNALIAFVGKCA</sequence>
<dbReference type="Gene3D" id="3.40.50.1820">
    <property type="entry name" value="alpha/beta hydrolase"/>
    <property type="match status" value="1"/>
</dbReference>
<organism evidence="2 3">
    <name type="scientific">Fonsecaea erecta</name>
    <dbReference type="NCBI Taxonomy" id="1367422"/>
    <lineage>
        <taxon>Eukaryota</taxon>
        <taxon>Fungi</taxon>
        <taxon>Dikarya</taxon>
        <taxon>Ascomycota</taxon>
        <taxon>Pezizomycotina</taxon>
        <taxon>Eurotiomycetes</taxon>
        <taxon>Chaetothyriomycetidae</taxon>
        <taxon>Chaetothyriales</taxon>
        <taxon>Herpotrichiellaceae</taxon>
        <taxon>Fonsecaea</taxon>
    </lineage>
</organism>
<dbReference type="GeneID" id="30005044"/>
<accession>A0A178ZYV3</accession>
<dbReference type="PRINTS" id="PR00412">
    <property type="entry name" value="EPOXHYDRLASE"/>
</dbReference>
<feature type="domain" description="AB hydrolase-1" evidence="1">
    <location>
        <begin position="30"/>
        <end position="135"/>
    </location>
</feature>
<keyword evidence="3" id="KW-1185">Reference proteome</keyword>
<dbReference type="GO" id="GO:0016020">
    <property type="term" value="C:membrane"/>
    <property type="evidence" value="ECO:0007669"/>
    <property type="project" value="TreeGrafter"/>
</dbReference>
<dbReference type="Pfam" id="PF00561">
    <property type="entry name" value="Abhydrolase_1"/>
    <property type="match status" value="1"/>
</dbReference>
<dbReference type="GO" id="GO:0047372">
    <property type="term" value="F:monoacylglycerol lipase activity"/>
    <property type="evidence" value="ECO:0007669"/>
    <property type="project" value="TreeGrafter"/>
</dbReference>
<evidence type="ECO:0000313" key="3">
    <source>
        <dbReference type="Proteomes" id="UP000078343"/>
    </source>
</evidence>
<protein>
    <recommendedName>
        <fullName evidence="1">AB hydrolase-1 domain-containing protein</fullName>
    </recommendedName>
</protein>
<dbReference type="InterPro" id="IPR000073">
    <property type="entry name" value="AB_hydrolase_1"/>
</dbReference>
<dbReference type="InterPro" id="IPR029058">
    <property type="entry name" value="AB_hydrolase_fold"/>
</dbReference>
<reference evidence="2 3" key="1">
    <citation type="submission" date="2016-04" db="EMBL/GenBank/DDBJ databases">
        <title>Draft genome of Fonsecaea erecta CBS 125763.</title>
        <authorList>
            <person name="Weiss V.A."/>
            <person name="Vicente V.A."/>
            <person name="Raittz R.T."/>
            <person name="Moreno L.F."/>
            <person name="De Souza E.M."/>
            <person name="Pedrosa F.O."/>
            <person name="Steffens M.B."/>
            <person name="Faoro H."/>
            <person name="Tadra-Sfeir M.Z."/>
            <person name="Najafzadeh M.J."/>
            <person name="Felipe M.S."/>
            <person name="Teixeira M."/>
            <person name="Sun J."/>
            <person name="Xi L."/>
            <person name="Gomes R."/>
            <person name="De Azevedo C.M."/>
            <person name="Salgado C.G."/>
            <person name="Da Silva M.B."/>
            <person name="Nascimento M.F."/>
            <person name="Queiroz-Telles F."/>
            <person name="Attili D.S."/>
            <person name="Gorbushina A."/>
        </authorList>
    </citation>
    <scope>NUCLEOTIDE SEQUENCE [LARGE SCALE GENOMIC DNA]</scope>
    <source>
        <strain evidence="2 3">CBS 125763</strain>
    </source>
</reference>
<evidence type="ECO:0000259" key="1">
    <source>
        <dbReference type="Pfam" id="PF00561"/>
    </source>
</evidence>
<evidence type="ECO:0000313" key="2">
    <source>
        <dbReference type="EMBL" id="OAP64902.1"/>
    </source>
</evidence>
<proteinExistence type="predicted"/>
<dbReference type="SUPFAM" id="SSF53474">
    <property type="entry name" value="alpha/beta-Hydrolases"/>
    <property type="match status" value="1"/>
</dbReference>
<comment type="caution">
    <text evidence="2">The sequence shown here is derived from an EMBL/GenBank/DDBJ whole genome shotgun (WGS) entry which is preliminary data.</text>
</comment>
<dbReference type="RefSeq" id="XP_018698269.1">
    <property type="nucleotide sequence ID" value="XM_018832390.1"/>
</dbReference>
<dbReference type="Proteomes" id="UP000078343">
    <property type="component" value="Unassembled WGS sequence"/>
</dbReference>
<dbReference type="STRING" id="1367422.A0A178ZYV3"/>
<dbReference type="PANTHER" id="PTHR43798">
    <property type="entry name" value="MONOACYLGLYCEROL LIPASE"/>
    <property type="match status" value="1"/>
</dbReference>
<dbReference type="PANTHER" id="PTHR43798:SF33">
    <property type="entry name" value="HYDROLASE, PUTATIVE (AFU_ORTHOLOGUE AFUA_2G14860)-RELATED"/>
    <property type="match status" value="1"/>
</dbReference>